<evidence type="ECO:0000313" key="4">
    <source>
        <dbReference type="EnsemblPlants" id="Solyc09g057515.1.1"/>
    </source>
</evidence>
<feature type="zinc finger region" description="C3H1-type" evidence="1">
    <location>
        <begin position="66"/>
        <end position="96"/>
    </location>
</feature>
<reference evidence="4" key="1">
    <citation type="journal article" date="2012" name="Nature">
        <title>The tomato genome sequence provides insights into fleshy fruit evolution.</title>
        <authorList>
            <consortium name="Tomato Genome Consortium"/>
        </authorList>
    </citation>
    <scope>NUCLEOTIDE SEQUENCE [LARGE SCALE GENOMIC DNA]</scope>
    <source>
        <strain evidence="4">cv. Heinz 1706</strain>
    </source>
</reference>
<evidence type="ECO:0000256" key="2">
    <source>
        <dbReference type="SAM" id="MobiDB-lite"/>
    </source>
</evidence>
<protein>
    <recommendedName>
        <fullName evidence="3">C3H1-type domain-containing protein</fullName>
    </recommendedName>
</protein>
<keyword evidence="1" id="KW-0862">Zinc</keyword>
<evidence type="ECO:0000259" key="3">
    <source>
        <dbReference type="PROSITE" id="PS50103"/>
    </source>
</evidence>
<keyword evidence="1" id="KW-0863">Zinc-finger</keyword>
<dbReference type="InParanoid" id="A0A3Q7IY39"/>
<feature type="domain" description="C3H1-type" evidence="3">
    <location>
        <begin position="66"/>
        <end position="96"/>
    </location>
</feature>
<sequence>MTKVWYWALVVRGVSYHIIVERMQQPRIQQLDNNGELRKAHEDHHRTSIDGSSFSWRATRQSSSAPITSRRCRHQLSHSLGYCKNGSSFRFLHGGGPCEGEVGSP</sequence>
<dbReference type="InterPro" id="IPR000571">
    <property type="entry name" value="Znf_CCCH"/>
</dbReference>
<feature type="compositionally biased region" description="Basic and acidic residues" evidence="2">
    <location>
        <begin position="35"/>
        <end position="48"/>
    </location>
</feature>
<name>A0A3Q7IY39_SOLLC</name>
<dbReference type="Proteomes" id="UP000004994">
    <property type="component" value="Chromosome 9"/>
</dbReference>
<reference evidence="4" key="2">
    <citation type="submission" date="2019-01" db="UniProtKB">
        <authorList>
            <consortium name="EnsemblPlants"/>
        </authorList>
    </citation>
    <scope>IDENTIFICATION</scope>
    <source>
        <strain evidence="4">cv. Heinz 1706</strain>
    </source>
</reference>
<organism evidence="4">
    <name type="scientific">Solanum lycopersicum</name>
    <name type="common">Tomato</name>
    <name type="synonym">Lycopersicon esculentum</name>
    <dbReference type="NCBI Taxonomy" id="4081"/>
    <lineage>
        <taxon>Eukaryota</taxon>
        <taxon>Viridiplantae</taxon>
        <taxon>Streptophyta</taxon>
        <taxon>Embryophyta</taxon>
        <taxon>Tracheophyta</taxon>
        <taxon>Spermatophyta</taxon>
        <taxon>Magnoliopsida</taxon>
        <taxon>eudicotyledons</taxon>
        <taxon>Gunneridae</taxon>
        <taxon>Pentapetalae</taxon>
        <taxon>asterids</taxon>
        <taxon>lamiids</taxon>
        <taxon>Solanales</taxon>
        <taxon>Solanaceae</taxon>
        <taxon>Solanoideae</taxon>
        <taxon>Solaneae</taxon>
        <taxon>Solanum</taxon>
        <taxon>Solanum subgen. Lycopersicon</taxon>
    </lineage>
</organism>
<keyword evidence="5" id="KW-1185">Reference proteome</keyword>
<evidence type="ECO:0000256" key="1">
    <source>
        <dbReference type="PROSITE-ProRule" id="PRU00723"/>
    </source>
</evidence>
<accession>A0A3Q7IY39</accession>
<feature type="compositionally biased region" description="Polar residues" evidence="2">
    <location>
        <begin position="49"/>
        <end position="67"/>
    </location>
</feature>
<dbReference type="EnsemblPlants" id="Solyc09g057515.1.1">
    <property type="protein sequence ID" value="Solyc09g057515.1.1"/>
    <property type="gene ID" value="Solyc09g057515.1"/>
</dbReference>
<dbReference type="Gramene" id="Solyc09g057515.1.1">
    <property type="protein sequence ID" value="Solyc09g057515.1.1"/>
    <property type="gene ID" value="Solyc09g057515.1"/>
</dbReference>
<keyword evidence="1" id="KW-0479">Metal-binding</keyword>
<proteinExistence type="predicted"/>
<dbReference type="PROSITE" id="PS50103">
    <property type="entry name" value="ZF_C3H1"/>
    <property type="match status" value="1"/>
</dbReference>
<dbReference type="GO" id="GO:0008270">
    <property type="term" value="F:zinc ion binding"/>
    <property type="evidence" value="ECO:0007669"/>
    <property type="project" value="UniProtKB-KW"/>
</dbReference>
<dbReference type="AlphaFoldDB" id="A0A3Q7IY39"/>
<evidence type="ECO:0000313" key="5">
    <source>
        <dbReference type="Proteomes" id="UP000004994"/>
    </source>
</evidence>
<feature type="region of interest" description="Disordered" evidence="2">
    <location>
        <begin position="35"/>
        <end position="70"/>
    </location>
</feature>